<dbReference type="GO" id="GO:0008270">
    <property type="term" value="F:zinc ion binding"/>
    <property type="evidence" value="ECO:0007669"/>
    <property type="project" value="TreeGrafter"/>
</dbReference>
<dbReference type="Pfam" id="PF10601">
    <property type="entry name" value="zf-LITAF-like"/>
    <property type="match status" value="1"/>
</dbReference>
<accession>A0A7S0NFY7</accession>
<reference evidence="7" key="1">
    <citation type="submission" date="2021-01" db="EMBL/GenBank/DDBJ databases">
        <authorList>
            <person name="Corre E."/>
            <person name="Pelletier E."/>
            <person name="Niang G."/>
            <person name="Scheremetjew M."/>
            <person name="Finn R."/>
            <person name="Kale V."/>
            <person name="Holt S."/>
            <person name="Cochrane G."/>
            <person name="Meng A."/>
            <person name="Brown T."/>
            <person name="Cohen L."/>
        </authorList>
    </citation>
    <scope>NUCLEOTIDE SEQUENCE</scope>
    <source>
        <strain evidence="7">CCMP1374</strain>
    </source>
</reference>
<feature type="domain" description="LITAF" evidence="6">
    <location>
        <begin position="90"/>
        <end position="174"/>
    </location>
</feature>
<protein>
    <recommendedName>
        <fullName evidence="6">LITAF domain-containing protein</fullName>
    </recommendedName>
</protein>
<comment type="subcellular location">
    <subcellularLocation>
        <location evidence="1">Membrane</location>
        <topology evidence="1">Peripheral membrane protein</topology>
    </subcellularLocation>
</comment>
<evidence type="ECO:0000256" key="4">
    <source>
        <dbReference type="ARBA" id="ARBA00022833"/>
    </source>
</evidence>
<keyword evidence="4" id="KW-0862">Zinc</keyword>
<dbReference type="PANTHER" id="PTHR23292:SF6">
    <property type="entry name" value="FI16602P1-RELATED"/>
    <property type="match status" value="1"/>
</dbReference>
<comment type="similarity">
    <text evidence="2">Belongs to the CDIP1/LITAF family.</text>
</comment>
<proteinExistence type="inferred from homology"/>
<organism evidence="7">
    <name type="scientific">Phaeocystis antarctica</name>
    <dbReference type="NCBI Taxonomy" id="33657"/>
    <lineage>
        <taxon>Eukaryota</taxon>
        <taxon>Haptista</taxon>
        <taxon>Haptophyta</taxon>
        <taxon>Prymnesiophyceae</taxon>
        <taxon>Phaeocystales</taxon>
        <taxon>Phaeocystaceae</taxon>
        <taxon>Phaeocystis</taxon>
    </lineage>
</organism>
<dbReference type="InterPro" id="IPR006629">
    <property type="entry name" value="LITAF"/>
</dbReference>
<dbReference type="InterPro" id="IPR037519">
    <property type="entry name" value="LITAF_fam"/>
</dbReference>
<evidence type="ECO:0000256" key="2">
    <source>
        <dbReference type="ARBA" id="ARBA00005975"/>
    </source>
</evidence>
<sequence>MSEMQVQIPEGVAPGGQMQVQTPSGPMMVQVPADKKPGDMFTFGVPAPQQAPQQAVAQVMQPQMAPQQVVQPVQGYPATGQQVMMVQPVMAMAPVQHRPYFSRVSTMATCIHCQHTGPTNVQYDPGCGAWLVCCGLAAIGCWAGCCLIPFCLDDCKDATHTCASCHRVLGEKKLIS</sequence>
<gene>
    <name evidence="7" type="ORF">PANT1444_LOCUS20998</name>
</gene>
<dbReference type="PROSITE" id="PS51837">
    <property type="entry name" value="LITAF"/>
    <property type="match status" value="1"/>
</dbReference>
<dbReference type="SMART" id="SM00714">
    <property type="entry name" value="LITAF"/>
    <property type="match status" value="1"/>
</dbReference>
<dbReference type="PANTHER" id="PTHR23292">
    <property type="entry name" value="LIPOPOLYSACCHARIDE-INDUCED TUMOR NECROSIS FACTOR-ALPHA FACTOR"/>
    <property type="match status" value="1"/>
</dbReference>
<dbReference type="EMBL" id="HBEP01037099">
    <property type="protein sequence ID" value="CAD8511343.1"/>
    <property type="molecule type" value="Transcribed_RNA"/>
</dbReference>
<evidence type="ECO:0000256" key="5">
    <source>
        <dbReference type="ARBA" id="ARBA00023136"/>
    </source>
</evidence>
<evidence type="ECO:0000256" key="3">
    <source>
        <dbReference type="ARBA" id="ARBA00022723"/>
    </source>
</evidence>
<evidence type="ECO:0000313" key="7">
    <source>
        <dbReference type="EMBL" id="CAD8511343.1"/>
    </source>
</evidence>
<evidence type="ECO:0000256" key="1">
    <source>
        <dbReference type="ARBA" id="ARBA00004170"/>
    </source>
</evidence>
<evidence type="ECO:0000259" key="6">
    <source>
        <dbReference type="PROSITE" id="PS51837"/>
    </source>
</evidence>
<keyword evidence="3" id="KW-0479">Metal-binding</keyword>
<name>A0A7S0NFY7_9EUKA</name>
<dbReference type="AlphaFoldDB" id="A0A7S0NFY7"/>
<keyword evidence="5" id="KW-0472">Membrane</keyword>
<dbReference type="GO" id="GO:0016020">
    <property type="term" value="C:membrane"/>
    <property type="evidence" value="ECO:0007669"/>
    <property type="project" value="UniProtKB-SubCell"/>
</dbReference>